<dbReference type="RefSeq" id="WP_338754878.1">
    <property type="nucleotide sequence ID" value="NZ_CP147405.1"/>
</dbReference>
<sequence>MFTIQYDEKFIDQVAAKIADRATEMLVERISSLNELPPVLTRTEAMKVLRCSATTMAELMRRPDFPVNRKFGVKISTHLLFKWIEKNTRGV</sequence>
<dbReference type="Proteomes" id="UP001387364">
    <property type="component" value="Plasmid unnamed1"/>
</dbReference>
<evidence type="ECO:0000313" key="1">
    <source>
        <dbReference type="EMBL" id="WXB94986.1"/>
    </source>
</evidence>
<evidence type="ECO:0000313" key="2">
    <source>
        <dbReference type="Proteomes" id="UP001387364"/>
    </source>
</evidence>
<keyword evidence="1" id="KW-0614">Plasmid</keyword>
<organism evidence="1 2">
    <name type="scientific">Bacillus kandeliae</name>
    <dbReference type="NCBI Taxonomy" id="3129297"/>
    <lineage>
        <taxon>Bacteria</taxon>
        <taxon>Bacillati</taxon>
        <taxon>Bacillota</taxon>
        <taxon>Bacilli</taxon>
        <taxon>Bacillales</taxon>
        <taxon>Bacillaceae</taxon>
        <taxon>Bacillus</taxon>
    </lineage>
</organism>
<reference evidence="1 2" key="1">
    <citation type="submission" date="2024-02" db="EMBL/GenBank/DDBJ databases">
        <title>Seven novel Bacillus-like species.</title>
        <authorList>
            <person name="Liu G."/>
        </authorList>
    </citation>
    <scope>NUCLEOTIDE SEQUENCE [LARGE SCALE GENOMIC DNA]</scope>
    <source>
        <strain evidence="1 2">FJAT-52991</strain>
        <plasmid evidence="1 2">unnamed1</plasmid>
    </source>
</reference>
<accession>A0ABZ2NBH6</accession>
<keyword evidence="2" id="KW-1185">Reference proteome</keyword>
<proteinExistence type="predicted"/>
<name>A0ABZ2NBH6_9BACI</name>
<gene>
    <name evidence="1" type="ORF">WDJ61_18575</name>
</gene>
<geneLocation type="plasmid" evidence="1 2">
    <name>unnamed1</name>
</geneLocation>
<dbReference type="EMBL" id="CP147405">
    <property type="protein sequence ID" value="WXB94986.1"/>
    <property type="molecule type" value="Genomic_DNA"/>
</dbReference>
<protein>
    <recommendedName>
        <fullName evidence="3">DNA-binding protein</fullName>
    </recommendedName>
</protein>
<evidence type="ECO:0008006" key="3">
    <source>
        <dbReference type="Google" id="ProtNLM"/>
    </source>
</evidence>